<keyword evidence="3" id="KW-1185">Reference proteome</keyword>
<dbReference type="GeneID" id="25362304"/>
<evidence type="ECO:0000313" key="2">
    <source>
        <dbReference type="EMBL" id="KEQ99463.1"/>
    </source>
</evidence>
<name>A0A074YNT2_AURSE</name>
<proteinExistence type="predicted"/>
<dbReference type="HOGENOM" id="CLU_2333302_0_0_1"/>
<evidence type="ECO:0000256" key="1">
    <source>
        <dbReference type="SAM" id="Phobius"/>
    </source>
</evidence>
<feature type="transmembrane region" description="Helical" evidence="1">
    <location>
        <begin position="50"/>
        <end position="77"/>
    </location>
</feature>
<evidence type="ECO:0000313" key="3">
    <source>
        <dbReference type="Proteomes" id="UP000030641"/>
    </source>
</evidence>
<dbReference type="Proteomes" id="UP000030641">
    <property type="component" value="Unassembled WGS sequence"/>
</dbReference>
<dbReference type="EMBL" id="KL584750">
    <property type="protein sequence ID" value="KEQ99463.1"/>
    <property type="molecule type" value="Genomic_DNA"/>
</dbReference>
<reference evidence="2 3" key="1">
    <citation type="journal article" date="2014" name="BMC Genomics">
        <title>Genome sequencing of four Aureobasidium pullulans varieties: biotechnological potential, stress tolerance, and description of new species.</title>
        <authorList>
            <person name="Gostin Ar C."/>
            <person name="Ohm R.A."/>
            <person name="Kogej T."/>
            <person name="Sonjak S."/>
            <person name="Turk M."/>
            <person name="Zajc J."/>
            <person name="Zalar P."/>
            <person name="Grube M."/>
            <person name="Sun H."/>
            <person name="Han J."/>
            <person name="Sharma A."/>
            <person name="Chiniquy J."/>
            <person name="Ngan C.Y."/>
            <person name="Lipzen A."/>
            <person name="Barry K."/>
            <person name="Grigoriev I.V."/>
            <person name="Gunde-Cimerman N."/>
        </authorList>
    </citation>
    <scope>NUCLEOTIDE SEQUENCE [LARGE SCALE GENOMIC DNA]</scope>
    <source>
        <strain evidence="2 3">EXF-2481</strain>
    </source>
</reference>
<keyword evidence="1" id="KW-0812">Transmembrane</keyword>
<protein>
    <submittedName>
        <fullName evidence="2">Uncharacterized protein</fullName>
    </submittedName>
</protein>
<keyword evidence="1" id="KW-1133">Transmembrane helix</keyword>
<accession>A0A074YNT2</accession>
<dbReference type="RefSeq" id="XP_013348388.1">
    <property type="nucleotide sequence ID" value="XM_013492934.1"/>
</dbReference>
<gene>
    <name evidence="2" type="ORF">AUEXF2481DRAFT_177435</name>
</gene>
<keyword evidence="1" id="KW-0472">Membrane</keyword>
<dbReference type="AlphaFoldDB" id="A0A074YNT2"/>
<sequence length="98" mass="11283">MVLFWATILRRSEVLQSRRDETIGCKIQRKLPAESTCQMSNPVLFPLRSVVFFLLASNVVIWPAMCFLPFFFCLFPLQSVAVVTMRNKGTHPIVNKHL</sequence>
<dbReference type="InParanoid" id="A0A074YNT2"/>
<organism evidence="2 3">
    <name type="scientific">Aureobasidium subglaciale (strain EXF-2481)</name>
    <name type="common">Aureobasidium pullulans var. subglaciale</name>
    <dbReference type="NCBI Taxonomy" id="1043005"/>
    <lineage>
        <taxon>Eukaryota</taxon>
        <taxon>Fungi</taxon>
        <taxon>Dikarya</taxon>
        <taxon>Ascomycota</taxon>
        <taxon>Pezizomycotina</taxon>
        <taxon>Dothideomycetes</taxon>
        <taxon>Dothideomycetidae</taxon>
        <taxon>Dothideales</taxon>
        <taxon>Saccotheciaceae</taxon>
        <taxon>Aureobasidium</taxon>
    </lineage>
</organism>